<comment type="caution">
    <text evidence="2">The sequence shown here is derived from an EMBL/GenBank/DDBJ whole genome shotgun (WGS) entry which is preliminary data.</text>
</comment>
<dbReference type="InterPro" id="IPR029068">
    <property type="entry name" value="Glyas_Bleomycin-R_OHBP_Dase"/>
</dbReference>
<dbReference type="EMBL" id="MFJE01000013">
    <property type="protein sequence ID" value="OGG14566.1"/>
    <property type="molecule type" value="Genomic_DNA"/>
</dbReference>
<dbReference type="Proteomes" id="UP000177383">
    <property type="component" value="Unassembled WGS sequence"/>
</dbReference>
<sequence length="126" mass="14400">MIKVVEGILLGSENAKKLADFYKDTVGLEMTGEYEMGEANSNLYVFEMKGSAGLYIVDHSEVKGRNKMPGRYILNFEVDNIEEEVKRVKNAKAKLVKDIYHVEDYGYIATFEDPDGNYFQLVKTRD</sequence>
<accession>A0A1F5ZPY4</accession>
<dbReference type="Pfam" id="PF00903">
    <property type="entry name" value="Glyoxalase"/>
    <property type="match status" value="1"/>
</dbReference>
<dbReference type="PROSITE" id="PS51819">
    <property type="entry name" value="VOC"/>
    <property type="match status" value="1"/>
</dbReference>
<organism evidence="2 3">
    <name type="scientific">Candidatus Gottesmanbacteria bacterium RIFCSPHIGHO2_01_FULL_39_10</name>
    <dbReference type="NCBI Taxonomy" id="1798375"/>
    <lineage>
        <taxon>Bacteria</taxon>
        <taxon>Candidatus Gottesmaniibacteriota</taxon>
    </lineage>
</organism>
<evidence type="ECO:0000259" key="1">
    <source>
        <dbReference type="PROSITE" id="PS51819"/>
    </source>
</evidence>
<dbReference type="STRING" id="1798375.A2773_02150"/>
<dbReference type="InterPro" id="IPR037523">
    <property type="entry name" value="VOC_core"/>
</dbReference>
<reference evidence="2 3" key="1">
    <citation type="journal article" date="2016" name="Nat. Commun.">
        <title>Thousands of microbial genomes shed light on interconnected biogeochemical processes in an aquifer system.</title>
        <authorList>
            <person name="Anantharaman K."/>
            <person name="Brown C.T."/>
            <person name="Hug L.A."/>
            <person name="Sharon I."/>
            <person name="Castelle C.J."/>
            <person name="Probst A.J."/>
            <person name="Thomas B.C."/>
            <person name="Singh A."/>
            <person name="Wilkins M.J."/>
            <person name="Karaoz U."/>
            <person name="Brodie E.L."/>
            <person name="Williams K.H."/>
            <person name="Hubbard S.S."/>
            <person name="Banfield J.F."/>
        </authorList>
    </citation>
    <scope>NUCLEOTIDE SEQUENCE [LARGE SCALE GENOMIC DNA]</scope>
</reference>
<evidence type="ECO:0000313" key="3">
    <source>
        <dbReference type="Proteomes" id="UP000177383"/>
    </source>
</evidence>
<dbReference type="Gene3D" id="3.10.180.10">
    <property type="entry name" value="2,3-Dihydroxybiphenyl 1,2-Dioxygenase, domain 1"/>
    <property type="match status" value="1"/>
</dbReference>
<feature type="domain" description="VOC" evidence="1">
    <location>
        <begin position="4"/>
        <end position="124"/>
    </location>
</feature>
<evidence type="ECO:0000313" key="2">
    <source>
        <dbReference type="EMBL" id="OGG14566.1"/>
    </source>
</evidence>
<name>A0A1F5ZPY4_9BACT</name>
<gene>
    <name evidence="2" type="ORF">A2773_02150</name>
</gene>
<dbReference type="InterPro" id="IPR052164">
    <property type="entry name" value="Anthracycline_SecMetBiosynth"/>
</dbReference>
<dbReference type="AlphaFoldDB" id="A0A1F5ZPY4"/>
<dbReference type="SUPFAM" id="SSF54593">
    <property type="entry name" value="Glyoxalase/Bleomycin resistance protein/Dihydroxybiphenyl dioxygenase"/>
    <property type="match status" value="1"/>
</dbReference>
<dbReference type="InterPro" id="IPR004360">
    <property type="entry name" value="Glyas_Fos-R_dOase_dom"/>
</dbReference>
<dbReference type="PANTHER" id="PTHR33993:SF5">
    <property type="entry name" value="GLYOXALASE"/>
    <property type="match status" value="1"/>
</dbReference>
<proteinExistence type="predicted"/>
<dbReference type="PANTHER" id="PTHR33993">
    <property type="entry name" value="GLYOXALASE-RELATED"/>
    <property type="match status" value="1"/>
</dbReference>
<protein>
    <recommendedName>
        <fullName evidence="1">VOC domain-containing protein</fullName>
    </recommendedName>
</protein>